<evidence type="ECO:0000313" key="9">
    <source>
        <dbReference type="Proteomes" id="UP000009352"/>
    </source>
</evidence>
<keyword evidence="6" id="KW-0812">Transmembrane</keyword>
<feature type="transmembrane region" description="Helical" evidence="6">
    <location>
        <begin position="44"/>
        <end position="65"/>
    </location>
</feature>
<evidence type="ECO:0000256" key="6">
    <source>
        <dbReference type="SAM" id="Phobius"/>
    </source>
</evidence>
<reference evidence="8 9" key="1">
    <citation type="journal article" date="2013" name="Genome Announc.">
        <title>Draft Genome Sequence of Staphylococcus simulans UMC-CNS-990, Isolated from a Case of Chronic Bovine Mastitis.</title>
        <authorList>
            <person name="Calcutt M.J."/>
            <person name="Foecking M.F."/>
            <person name="Hsieh H.Y."/>
            <person name="Perry J."/>
            <person name="Stewart G.C."/>
            <person name="Middleton J.R."/>
        </authorList>
    </citation>
    <scope>NUCLEOTIDE SEQUENCE [LARGE SCALE GENOMIC DNA]</scope>
    <source>
        <strain evidence="8 9">LRHMDP3</strain>
    </source>
</reference>
<evidence type="ECO:0000259" key="7">
    <source>
        <dbReference type="Pfam" id="PF00746"/>
    </source>
</evidence>
<proteinExistence type="predicted"/>
<dbReference type="NCBIfam" id="TIGR01167">
    <property type="entry name" value="LPXTG_anchor"/>
    <property type="match status" value="1"/>
</dbReference>
<dbReference type="Proteomes" id="UP000009352">
    <property type="component" value="Unassembled WGS sequence"/>
</dbReference>
<sequence length="75" mass="7813">MPSGQTPTQTKPTQAGQTTQTGSLPQTDHAGRHMLPQTGDDAESGTSVLGLLIVSLMGLFGLAGTRHQKDNKPSK</sequence>
<organism evidence="8 9">
    <name type="scientific">Lacticaseibacillus rhamnosus LRHMDP3</name>
    <dbReference type="NCBI Taxonomy" id="1203259"/>
    <lineage>
        <taxon>Bacteria</taxon>
        <taxon>Bacillati</taxon>
        <taxon>Bacillota</taxon>
        <taxon>Bacilli</taxon>
        <taxon>Lactobacillales</taxon>
        <taxon>Lactobacillaceae</taxon>
        <taxon>Lacticaseibacillus</taxon>
    </lineage>
</organism>
<accession>A0AB33XR30</accession>
<comment type="caution">
    <text evidence="8">The sequence shown here is derived from an EMBL/GenBank/DDBJ whole genome shotgun (WGS) entry which is preliminary data.</text>
</comment>
<gene>
    <name evidence="8" type="ORF">LRHMDP3_2832</name>
</gene>
<evidence type="ECO:0000256" key="4">
    <source>
        <dbReference type="ARBA" id="ARBA00023088"/>
    </source>
</evidence>
<evidence type="ECO:0000256" key="3">
    <source>
        <dbReference type="ARBA" id="ARBA00022729"/>
    </source>
</evidence>
<feature type="region of interest" description="Disordered" evidence="5">
    <location>
        <begin position="1"/>
        <end position="44"/>
    </location>
</feature>
<dbReference type="AlphaFoldDB" id="A0AB33XR30"/>
<keyword evidence="6" id="KW-1133">Transmembrane helix</keyword>
<dbReference type="Pfam" id="PF00746">
    <property type="entry name" value="Gram_pos_anchor"/>
    <property type="match status" value="1"/>
</dbReference>
<evidence type="ECO:0000256" key="5">
    <source>
        <dbReference type="SAM" id="MobiDB-lite"/>
    </source>
</evidence>
<feature type="compositionally biased region" description="Polar residues" evidence="5">
    <location>
        <begin position="1"/>
        <end position="26"/>
    </location>
</feature>
<evidence type="ECO:0000256" key="1">
    <source>
        <dbReference type="ARBA" id="ARBA00022512"/>
    </source>
</evidence>
<keyword evidence="4" id="KW-0572">Peptidoglycan-anchor</keyword>
<keyword evidence="1" id="KW-0134">Cell wall</keyword>
<protein>
    <submittedName>
        <fullName evidence="8">Phage tail fiber protein</fullName>
    </submittedName>
</protein>
<keyword evidence="2" id="KW-0964">Secreted</keyword>
<keyword evidence="6" id="KW-0472">Membrane</keyword>
<feature type="domain" description="Gram-positive cocci surface proteins LPxTG" evidence="7">
    <location>
        <begin position="35"/>
        <end position="70"/>
    </location>
</feature>
<name>A0AB33XR30_LACRH</name>
<dbReference type="EMBL" id="AMQX01000027">
    <property type="protein sequence ID" value="EKS48556.1"/>
    <property type="molecule type" value="Genomic_DNA"/>
</dbReference>
<dbReference type="InterPro" id="IPR019931">
    <property type="entry name" value="LPXTG_anchor"/>
</dbReference>
<evidence type="ECO:0000313" key="8">
    <source>
        <dbReference type="EMBL" id="EKS48556.1"/>
    </source>
</evidence>
<evidence type="ECO:0000256" key="2">
    <source>
        <dbReference type="ARBA" id="ARBA00022525"/>
    </source>
</evidence>
<keyword evidence="3" id="KW-0732">Signal</keyword>